<accession>A0A0R2FYQ1</accession>
<evidence type="ECO:0000256" key="1">
    <source>
        <dbReference type="ARBA" id="ARBA00022490"/>
    </source>
</evidence>
<dbReference type="FunCoup" id="A0A0R2FYQ1">
    <property type="interactions" value="26"/>
</dbReference>
<keyword evidence="3" id="KW-1185">Reference proteome</keyword>
<dbReference type="InParanoid" id="A0A0R2FYQ1"/>
<dbReference type="EMBL" id="JQAX01000001">
    <property type="protein sequence ID" value="KRN33615.1"/>
    <property type="molecule type" value="Genomic_DNA"/>
</dbReference>
<proteinExistence type="predicted"/>
<comment type="caution">
    <text evidence="2">The sequence shown here is derived from an EMBL/GenBank/DDBJ whole genome shotgun (WGS) entry which is preliminary data.</text>
</comment>
<dbReference type="STRING" id="1123500.GCA_000420365_00082"/>
<protein>
    <submittedName>
        <fullName evidence="2">Uncharacterized protein</fullName>
    </submittedName>
</protein>
<dbReference type="PATRIC" id="fig|1123500.6.peg.423"/>
<organism evidence="2 3">
    <name type="scientific">Weissella halotolerans DSM 20190</name>
    <dbReference type="NCBI Taxonomy" id="1123500"/>
    <lineage>
        <taxon>Bacteria</taxon>
        <taxon>Bacillati</taxon>
        <taxon>Bacillota</taxon>
        <taxon>Bacilli</taxon>
        <taxon>Lactobacillales</taxon>
        <taxon>Lactobacillaceae</taxon>
        <taxon>Weissella</taxon>
    </lineage>
</organism>
<dbReference type="RefSeq" id="WP_022790885.1">
    <property type="nucleotide sequence ID" value="NZ_ATUU01000001.1"/>
</dbReference>
<dbReference type="OrthoDB" id="2990788at2"/>
<evidence type="ECO:0000313" key="2">
    <source>
        <dbReference type="EMBL" id="KRN33615.1"/>
    </source>
</evidence>
<keyword evidence="1" id="KW-0963">Cytoplasm</keyword>
<reference evidence="2 3" key="1">
    <citation type="journal article" date="2015" name="Genome Announc.">
        <title>Expanding the biotechnology potential of lactobacilli through comparative genomics of 213 strains and associated genera.</title>
        <authorList>
            <person name="Sun Z."/>
            <person name="Harris H.M."/>
            <person name="McCann A."/>
            <person name="Guo C."/>
            <person name="Argimon S."/>
            <person name="Zhang W."/>
            <person name="Yang X."/>
            <person name="Jeffery I.B."/>
            <person name="Cooney J.C."/>
            <person name="Kagawa T.F."/>
            <person name="Liu W."/>
            <person name="Song Y."/>
            <person name="Salvetti E."/>
            <person name="Wrobel A."/>
            <person name="Rasinkangas P."/>
            <person name="Parkhill J."/>
            <person name="Rea M.C."/>
            <person name="O'Sullivan O."/>
            <person name="Ritari J."/>
            <person name="Douillard F.P."/>
            <person name="Paul Ross R."/>
            <person name="Yang R."/>
            <person name="Briner A.E."/>
            <person name="Felis G.E."/>
            <person name="de Vos W.M."/>
            <person name="Barrangou R."/>
            <person name="Klaenhammer T.R."/>
            <person name="Caufield P.W."/>
            <person name="Cui Y."/>
            <person name="Zhang H."/>
            <person name="O'Toole P.W."/>
        </authorList>
    </citation>
    <scope>NUCLEOTIDE SEQUENCE [LARGE SCALE GENOMIC DNA]</scope>
    <source>
        <strain evidence="2 3">DSM 20190</strain>
    </source>
</reference>
<dbReference type="Pfam" id="PF09902">
    <property type="entry name" value="DUF2129"/>
    <property type="match status" value="1"/>
</dbReference>
<dbReference type="Proteomes" id="UP000051296">
    <property type="component" value="Unassembled WGS sequence"/>
</dbReference>
<name>A0A0R2FYQ1_9LACO</name>
<dbReference type="AlphaFoldDB" id="A0A0R2FYQ1"/>
<dbReference type="InterPro" id="IPR016979">
    <property type="entry name" value="DUF2129"/>
</dbReference>
<evidence type="ECO:0000313" key="3">
    <source>
        <dbReference type="Proteomes" id="UP000051296"/>
    </source>
</evidence>
<sequence length="104" mass="11940">MVFEQTKRRALIVYLKNPRQAKQLRRFGIVNYVSTKMKYASIYMNEADITTKKTVIERLSFVDHVIESQWPDVDTTVGSDSQDATAFTVDDHELGNVPATEEEL</sequence>
<dbReference type="eggNOG" id="COG4471">
    <property type="taxonomic scope" value="Bacteria"/>
</dbReference>
<gene>
    <name evidence="2" type="ORF">IV68_GL000422</name>
</gene>